<feature type="non-terminal residue" evidence="1">
    <location>
        <position position="1"/>
    </location>
</feature>
<dbReference type="Proteomes" id="UP000789702">
    <property type="component" value="Unassembled WGS sequence"/>
</dbReference>
<protein>
    <submittedName>
        <fullName evidence="1">1944_t:CDS:1</fullName>
    </submittedName>
</protein>
<evidence type="ECO:0000313" key="1">
    <source>
        <dbReference type="EMBL" id="CAG8747255.1"/>
    </source>
</evidence>
<reference evidence="1" key="1">
    <citation type="submission" date="2021-06" db="EMBL/GenBank/DDBJ databases">
        <authorList>
            <person name="Kallberg Y."/>
            <person name="Tangrot J."/>
            <person name="Rosling A."/>
        </authorList>
    </citation>
    <scope>NUCLEOTIDE SEQUENCE</scope>
    <source>
        <strain evidence="1">IL203A</strain>
    </source>
</reference>
<sequence>FESLDKTNKLSVQMRSFSHKAQMQRISYIKNKFDLPIINSSELIWPIPVTFDKVQLQLAKTSLKKEEIIFTIETLIESLNEAKRPQFRGLISKKKDELLTILQQLRDLHNMTNADEIEEEETI</sequence>
<gene>
    <name evidence="1" type="ORF">DHETER_LOCUS14421</name>
</gene>
<comment type="caution">
    <text evidence="1">The sequence shown here is derived from an EMBL/GenBank/DDBJ whole genome shotgun (WGS) entry which is preliminary data.</text>
</comment>
<keyword evidence="2" id="KW-1185">Reference proteome</keyword>
<name>A0ACA9QCS7_9GLOM</name>
<dbReference type="EMBL" id="CAJVPU010044230">
    <property type="protein sequence ID" value="CAG8747255.1"/>
    <property type="molecule type" value="Genomic_DNA"/>
</dbReference>
<accession>A0ACA9QCS7</accession>
<evidence type="ECO:0000313" key="2">
    <source>
        <dbReference type="Proteomes" id="UP000789702"/>
    </source>
</evidence>
<organism evidence="1 2">
    <name type="scientific">Dentiscutata heterogama</name>
    <dbReference type="NCBI Taxonomy" id="1316150"/>
    <lineage>
        <taxon>Eukaryota</taxon>
        <taxon>Fungi</taxon>
        <taxon>Fungi incertae sedis</taxon>
        <taxon>Mucoromycota</taxon>
        <taxon>Glomeromycotina</taxon>
        <taxon>Glomeromycetes</taxon>
        <taxon>Diversisporales</taxon>
        <taxon>Gigasporaceae</taxon>
        <taxon>Dentiscutata</taxon>
    </lineage>
</organism>
<proteinExistence type="predicted"/>